<evidence type="ECO:0000313" key="3">
    <source>
        <dbReference type="Proteomes" id="UP000632154"/>
    </source>
</evidence>
<dbReference type="Pfam" id="PF12697">
    <property type="entry name" value="Abhydrolase_6"/>
    <property type="match status" value="1"/>
</dbReference>
<proteinExistence type="predicted"/>
<evidence type="ECO:0000313" key="2">
    <source>
        <dbReference type="EMBL" id="GHF93060.1"/>
    </source>
</evidence>
<dbReference type="PRINTS" id="PR00412">
    <property type="entry name" value="EPOXHYDRLASE"/>
</dbReference>
<evidence type="ECO:0000259" key="1">
    <source>
        <dbReference type="Pfam" id="PF12697"/>
    </source>
</evidence>
<protein>
    <submittedName>
        <fullName evidence="2">Hydrolase or acyltransferase (Alpha/beta hydrolase)</fullName>
    </submittedName>
</protein>
<dbReference type="PANTHER" id="PTHR43798:SF33">
    <property type="entry name" value="HYDROLASE, PUTATIVE (AFU_ORTHOLOGUE AFUA_2G14860)-RELATED"/>
    <property type="match status" value="1"/>
</dbReference>
<organism evidence="2 3">
    <name type="scientific">Deinococcus piscis</name>
    <dbReference type="NCBI Taxonomy" id="394230"/>
    <lineage>
        <taxon>Bacteria</taxon>
        <taxon>Thermotogati</taxon>
        <taxon>Deinococcota</taxon>
        <taxon>Deinococci</taxon>
        <taxon>Deinococcales</taxon>
        <taxon>Deinococcaceae</taxon>
        <taxon>Deinococcus</taxon>
    </lineage>
</organism>
<feature type="domain" description="AB hydrolase-1" evidence="1">
    <location>
        <begin position="53"/>
        <end position="296"/>
    </location>
</feature>
<dbReference type="InterPro" id="IPR050266">
    <property type="entry name" value="AB_hydrolase_sf"/>
</dbReference>
<dbReference type="InterPro" id="IPR029058">
    <property type="entry name" value="AB_hydrolase_fold"/>
</dbReference>
<dbReference type="GO" id="GO:0016746">
    <property type="term" value="F:acyltransferase activity"/>
    <property type="evidence" value="ECO:0007669"/>
    <property type="project" value="UniProtKB-KW"/>
</dbReference>
<comment type="caution">
    <text evidence="2">The sequence shown here is derived from an EMBL/GenBank/DDBJ whole genome shotgun (WGS) entry which is preliminary data.</text>
</comment>
<dbReference type="Proteomes" id="UP000632154">
    <property type="component" value="Unassembled WGS sequence"/>
</dbReference>
<accession>A0ABQ3JY96</accession>
<name>A0ABQ3JY96_9DEIO</name>
<dbReference type="InterPro" id="IPR000639">
    <property type="entry name" value="Epox_hydrolase-like"/>
</dbReference>
<dbReference type="Gene3D" id="3.40.50.1820">
    <property type="entry name" value="alpha/beta hydrolase"/>
    <property type="match status" value="1"/>
</dbReference>
<sequence length="310" mass="33003">MLSAAALLAAGALSVSGWQSRTERRYPPLGRTLRLPSGPVHVVEGGTPSGPALVLIHGSDGVAHDWPSSPLWPLLAPHYRLIAPDRLGHGYTPASGEITVSAGAQQLAELLDALGVTQATLLGHSYGAPVALALTARRPDRVSGLVLVSPLAFPAPGLTRPLARLLAWPPAKWLVTRILLIPLGLAVVELEGGRAFAPAPMPQPWRRMMRAFSLRRSQLLALAEENRTIARELRGLMPGYAELHLPVALLAGNQDALSPAQDHAIPLAAQLPRAQLRLLSGGHQLHWTHPQEVAAAVRQITGLTTLRETS</sequence>
<gene>
    <name evidence="2" type="ORF">GCM10017783_01170</name>
</gene>
<dbReference type="EMBL" id="BNAL01000001">
    <property type="protein sequence ID" value="GHF93060.1"/>
    <property type="molecule type" value="Genomic_DNA"/>
</dbReference>
<reference evidence="3" key="1">
    <citation type="journal article" date="2019" name="Int. J. Syst. Evol. Microbiol.">
        <title>The Global Catalogue of Microorganisms (GCM) 10K type strain sequencing project: providing services to taxonomists for standard genome sequencing and annotation.</title>
        <authorList>
            <consortium name="The Broad Institute Genomics Platform"/>
            <consortium name="The Broad Institute Genome Sequencing Center for Infectious Disease"/>
            <person name="Wu L."/>
            <person name="Ma J."/>
        </authorList>
    </citation>
    <scope>NUCLEOTIDE SEQUENCE [LARGE SCALE GENOMIC DNA]</scope>
    <source>
        <strain evidence="3">CGMCC 1.18439</strain>
    </source>
</reference>
<keyword evidence="2" id="KW-0808">Transferase</keyword>
<dbReference type="PRINTS" id="PR00111">
    <property type="entry name" value="ABHYDROLASE"/>
</dbReference>
<dbReference type="SUPFAM" id="SSF53474">
    <property type="entry name" value="alpha/beta-Hydrolases"/>
    <property type="match status" value="1"/>
</dbReference>
<dbReference type="GO" id="GO:0016787">
    <property type="term" value="F:hydrolase activity"/>
    <property type="evidence" value="ECO:0007669"/>
    <property type="project" value="UniProtKB-KW"/>
</dbReference>
<keyword evidence="2" id="KW-0378">Hydrolase</keyword>
<dbReference type="InterPro" id="IPR000073">
    <property type="entry name" value="AB_hydrolase_1"/>
</dbReference>
<keyword evidence="2" id="KW-0012">Acyltransferase</keyword>
<keyword evidence="3" id="KW-1185">Reference proteome</keyword>
<dbReference type="PANTHER" id="PTHR43798">
    <property type="entry name" value="MONOACYLGLYCEROL LIPASE"/>
    <property type="match status" value="1"/>
</dbReference>